<dbReference type="EMBL" id="PKPP01003200">
    <property type="protein sequence ID" value="PWA70682.1"/>
    <property type="molecule type" value="Genomic_DNA"/>
</dbReference>
<protein>
    <submittedName>
        <fullName evidence="8">Myc-type, basic helix-loop-helix (BHLH) domain-containing protein</fullName>
    </submittedName>
</protein>
<evidence type="ECO:0000256" key="6">
    <source>
        <dbReference type="SAM" id="MobiDB-lite"/>
    </source>
</evidence>
<evidence type="ECO:0000313" key="8">
    <source>
        <dbReference type="EMBL" id="PWA70682.1"/>
    </source>
</evidence>
<evidence type="ECO:0000256" key="3">
    <source>
        <dbReference type="ARBA" id="ARBA00023163"/>
    </source>
</evidence>
<proteinExistence type="predicted"/>
<dbReference type="PROSITE" id="PS50888">
    <property type="entry name" value="BHLH"/>
    <property type="match status" value="1"/>
</dbReference>
<evidence type="ECO:0000256" key="5">
    <source>
        <dbReference type="SAM" id="Coils"/>
    </source>
</evidence>
<dbReference type="PANTHER" id="PTHR45959">
    <property type="entry name" value="BHLH TRANSCRIPTION FACTOR"/>
    <property type="match status" value="1"/>
</dbReference>
<keyword evidence="4" id="KW-0539">Nucleus</keyword>
<evidence type="ECO:0000256" key="1">
    <source>
        <dbReference type="ARBA" id="ARBA00004123"/>
    </source>
</evidence>
<accession>A0A2U1NB14</accession>
<reference evidence="8 9" key="1">
    <citation type="journal article" date="2018" name="Mol. Plant">
        <title>The genome of Artemisia annua provides insight into the evolution of Asteraceae family and artemisinin biosynthesis.</title>
        <authorList>
            <person name="Shen Q."/>
            <person name="Zhang L."/>
            <person name="Liao Z."/>
            <person name="Wang S."/>
            <person name="Yan T."/>
            <person name="Shi P."/>
            <person name="Liu M."/>
            <person name="Fu X."/>
            <person name="Pan Q."/>
            <person name="Wang Y."/>
            <person name="Lv Z."/>
            <person name="Lu X."/>
            <person name="Zhang F."/>
            <person name="Jiang W."/>
            <person name="Ma Y."/>
            <person name="Chen M."/>
            <person name="Hao X."/>
            <person name="Li L."/>
            <person name="Tang Y."/>
            <person name="Lv G."/>
            <person name="Zhou Y."/>
            <person name="Sun X."/>
            <person name="Brodelius P.E."/>
            <person name="Rose J.K.C."/>
            <person name="Tang K."/>
        </authorList>
    </citation>
    <scope>NUCLEOTIDE SEQUENCE [LARGE SCALE GENOMIC DNA]</scope>
    <source>
        <strain evidence="9">cv. Huhao1</strain>
        <tissue evidence="8">Leaf</tissue>
    </source>
</reference>
<keyword evidence="9" id="KW-1185">Reference proteome</keyword>
<feature type="region of interest" description="Disordered" evidence="6">
    <location>
        <begin position="342"/>
        <end position="365"/>
    </location>
</feature>
<evidence type="ECO:0000256" key="4">
    <source>
        <dbReference type="ARBA" id="ARBA00023242"/>
    </source>
</evidence>
<feature type="domain" description="BHLH" evidence="7">
    <location>
        <begin position="126"/>
        <end position="175"/>
    </location>
</feature>
<dbReference type="SMART" id="SM00353">
    <property type="entry name" value="HLH"/>
    <property type="match status" value="1"/>
</dbReference>
<keyword evidence="3" id="KW-0804">Transcription</keyword>
<evidence type="ECO:0000259" key="7">
    <source>
        <dbReference type="PROSITE" id="PS50888"/>
    </source>
</evidence>
<dbReference type="InterPro" id="IPR011598">
    <property type="entry name" value="bHLH_dom"/>
</dbReference>
<feature type="coiled-coil region" evidence="5">
    <location>
        <begin position="165"/>
        <end position="192"/>
    </location>
</feature>
<comment type="subcellular location">
    <subcellularLocation>
        <location evidence="1">Nucleus</location>
    </subcellularLocation>
</comment>
<dbReference type="OrthoDB" id="1708437at2759"/>
<dbReference type="Gene3D" id="4.10.280.10">
    <property type="entry name" value="Helix-loop-helix DNA-binding domain"/>
    <property type="match status" value="2"/>
</dbReference>
<name>A0A2U1NB14_ARTAN</name>
<dbReference type="PANTHER" id="PTHR45959:SF35">
    <property type="entry name" value="MYC-TYPE, BASIC HELIX-LOOP-HELIX (BHLH) DOMAIN-CONTAINING PROTEIN-RELATED"/>
    <property type="match status" value="1"/>
</dbReference>
<evidence type="ECO:0000256" key="2">
    <source>
        <dbReference type="ARBA" id="ARBA00023015"/>
    </source>
</evidence>
<organism evidence="8 9">
    <name type="scientific">Artemisia annua</name>
    <name type="common">Sweet wormwood</name>
    <dbReference type="NCBI Taxonomy" id="35608"/>
    <lineage>
        <taxon>Eukaryota</taxon>
        <taxon>Viridiplantae</taxon>
        <taxon>Streptophyta</taxon>
        <taxon>Embryophyta</taxon>
        <taxon>Tracheophyta</taxon>
        <taxon>Spermatophyta</taxon>
        <taxon>Magnoliopsida</taxon>
        <taxon>eudicotyledons</taxon>
        <taxon>Gunneridae</taxon>
        <taxon>Pentapetalae</taxon>
        <taxon>asterids</taxon>
        <taxon>campanulids</taxon>
        <taxon>Asterales</taxon>
        <taxon>Asteraceae</taxon>
        <taxon>Asteroideae</taxon>
        <taxon>Anthemideae</taxon>
        <taxon>Artemisiinae</taxon>
        <taxon>Artemisia</taxon>
    </lineage>
</organism>
<dbReference type="STRING" id="35608.A0A2U1NB14"/>
<dbReference type="Pfam" id="PF00010">
    <property type="entry name" value="HLH"/>
    <property type="match status" value="1"/>
</dbReference>
<dbReference type="GO" id="GO:0005634">
    <property type="term" value="C:nucleus"/>
    <property type="evidence" value="ECO:0007669"/>
    <property type="project" value="UniProtKB-SubCell"/>
</dbReference>
<feature type="coiled-coil region" evidence="5">
    <location>
        <begin position="298"/>
        <end position="325"/>
    </location>
</feature>
<evidence type="ECO:0000313" key="9">
    <source>
        <dbReference type="Proteomes" id="UP000245207"/>
    </source>
</evidence>
<dbReference type="AlphaFoldDB" id="A0A2U1NB14"/>
<keyword evidence="2" id="KW-0805">Transcription regulation</keyword>
<dbReference type="Proteomes" id="UP000245207">
    <property type="component" value="Unassembled WGS sequence"/>
</dbReference>
<dbReference type="InterPro" id="IPR052610">
    <property type="entry name" value="bHLH_transcription_regulator"/>
</dbReference>
<comment type="caution">
    <text evidence="8">The sequence shown here is derived from an EMBL/GenBank/DDBJ whole genome shotgun (WGS) entry which is preliminary data.</text>
</comment>
<keyword evidence="5" id="KW-0175">Coiled coil</keyword>
<gene>
    <name evidence="8" type="ORF">CTI12_AA287130</name>
</gene>
<feature type="region of interest" description="Disordered" evidence="6">
    <location>
        <begin position="208"/>
        <end position="232"/>
    </location>
</feature>
<dbReference type="GO" id="GO:0046983">
    <property type="term" value="F:protein dimerization activity"/>
    <property type="evidence" value="ECO:0007669"/>
    <property type="project" value="InterPro"/>
</dbReference>
<sequence length="443" mass="49309">MEDGGFMTQYDNMCKPYDMVDKLSVDSISSENILEKESSIDRFFQTPSRFEEPTEINLLSYQKASNINRRSSTPNTIAATTHSSFNTFTISFRDTKAKEEIHPSDDSLGYESAGTGKAPIIARTPLQAQDHVLAERKRREKLNRQFISMSALLPNLKKMDKASVLEDATNYIRELQDRVKELEALSDLMRKDTKDILVALKRYRLSRDEEDDSSLNETNSGDHSAGVPSESSAEIEVRISGGSVLVRIYSHKTYSLAVKVLSQMQSLGINIISSSTMPFANTITVITIVAQMDKASVLEDATNYIRELQDRVKELEALSDLMRKDTKDILVALKRYRLSRDEEDDSSLNETNSGDHSAGVPSESSAEIEVRISGGSVLVRIYSHKTYSLAVKVLSQMQSLGINIISSSTMPFANTITVITIVAQIEEDFVMTAADLVSKLQLA</sequence>
<dbReference type="InterPro" id="IPR036638">
    <property type="entry name" value="HLH_DNA-bd_sf"/>
</dbReference>
<dbReference type="SUPFAM" id="SSF47459">
    <property type="entry name" value="HLH, helix-loop-helix DNA-binding domain"/>
    <property type="match status" value="2"/>
</dbReference>